<evidence type="ECO:0000313" key="11">
    <source>
        <dbReference type="Proteomes" id="UP000197153"/>
    </source>
</evidence>
<evidence type="ECO:0000256" key="4">
    <source>
        <dbReference type="ARBA" id="ARBA00022691"/>
    </source>
</evidence>
<reference evidence="10 11" key="1">
    <citation type="submission" date="2017-06" db="EMBL/GenBank/DDBJ databases">
        <title>Complete genome sequence of Nitrospirillum amazonense strain CBAmC, an endophytic nitrogen-fixing and plant growth-promoting bacterium, isolated from sugarcane.</title>
        <authorList>
            <person name="Schwab S."/>
            <person name="dos Santos Teixeira K.R."/>
            <person name="Simoes Araujo J.L."/>
            <person name="Soares Vidal M."/>
            <person name="Borges de Freitas H.R."/>
            <person name="Rivello Crivelaro A.L."/>
            <person name="Bueno de Camargo Nunes A."/>
            <person name="dos Santos C.M."/>
            <person name="Palmeira da Silva Rosa D."/>
            <person name="da Silva Padilha D."/>
            <person name="da Silva E."/>
            <person name="Araujo Terra L."/>
            <person name="Soares Mendes V."/>
            <person name="Farinelli L."/>
            <person name="Magalhaes Cruz L."/>
            <person name="Baldani J.I."/>
        </authorList>
    </citation>
    <scope>NUCLEOTIDE SEQUENCE [LARGE SCALE GENOMIC DNA]</scope>
    <source>
        <strain evidence="10 11">CBAmC</strain>
    </source>
</reference>
<dbReference type="Gene3D" id="3.40.1280.10">
    <property type="match status" value="1"/>
</dbReference>
<proteinExistence type="inferred from homology"/>
<accession>A0A248JQY5</accession>
<evidence type="ECO:0000256" key="2">
    <source>
        <dbReference type="ARBA" id="ARBA00022603"/>
    </source>
</evidence>
<keyword evidence="11" id="KW-1185">Reference proteome</keyword>
<evidence type="ECO:0000256" key="5">
    <source>
        <dbReference type="ARBA" id="ARBA00022694"/>
    </source>
</evidence>
<feature type="binding site" evidence="6 7">
    <location>
        <position position="96"/>
    </location>
    <ligand>
        <name>S-adenosyl-L-methionine</name>
        <dbReference type="ChEBI" id="CHEBI:59789"/>
    </ligand>
</feature>
<dbReference type="EC" id="2.1.1.207" evidence="6"/>
<keyword evidence="3 6" id="KW-0808">Transferase</keyword>
<dbReference type="GO" id="GO:0005737">
    <property type="term" value="C:cytoplasm"/>
    <property type="evidence" value="ECO:0007669"/>
    <property type="project" value="UniProtKB-SubCell"/>
</dbReference>
<keyword evidence="2 6" id="KW-0489">Methyltransferase</keyword>
<evidence type="ECO:0000313" key="10">
    <source>
        <dbReference type="EMBL" id="ASG21163.1"/>
    </source>
</evidence>
<keyword evidence="5 6" id="KW-0819">tRNA processing</keyword>
<evidence type="ECO:0000256" key="1">
    <source>
        <dbReference type="ARBA" id="ARBA00022490"/>
    </source>
</evidence>
<dbReference type="CDD" id="cd18094">
    <property type="entry name" value="SpoU-like_TrmL"/>
    <property type="match status" value="1"/>
</dbReference>
<comment type="function">
    <text evidence="6">Methylates the ribose at the nucleotide 34 wobble position in the two leucyl isoacceptors tRNA(Leu)(CmAA) and tRNA(Leu)(cmnm5UmAA). Catalyzes the methyl transfer from S-adenosyl-L-methionine to the 2'-OH of the wobble nucleotide.</text>
</comment>
<comment type="similarity">
    <text evidence="6">Belongs to the class IV-like SAM-binding methyltransferase superfamily. RNA methyltransferase TrmH family. TrmL subfamily.</text>
</comment>
<name>A0A248JQY5_9PROT</name>
<feature type="binding site" evidence="6 7">
    <location>
        <position position="118"/>
    </location>
    <ligand>
        <name>S-adenosyl-L-methionine</name>
        <dbReference type="ChEBI" id="CHEBI:59789"/>
    </ligand>
</feature>
<dbReference type="Pfam" id="PF00588">
    <property type="entry name" value="SpoU_methylase"/>
    <property type="match status" value="2"/>
</dbReference>
<dbReference type="PANTHER" id="PTHR42971">
    <property type="entry name" value="TRNA (CYTIDINE(34)-2'-O)-METHYLTRANSFERASE"/>
    <property type="match status" value="1"/>
</dbReference>
<feature type="binding site" evidence="6 7">
    <location>
        <position position="138"/>
    </location>
    <ligand>
        <name>S-adenosyl-L-methionine</name>
        <dbReference type="ChEBI" id="CHEBI:59789"/>
    </ligand>
</feature>
<dbReference type="GO" id="GO:0003723">
    <property type="term" value="F:RNA binding"/>
    <property type="evidence" value="ECO:0007669"/>
    <property type="project" value="InterPro"/>
</dbReference>
<evidence type="ECO:0000256" key="6">
    <source>
        <dbReference type="HAMAP-Rule" id="MF_01885"/>
    </source>
</evidence>
<protein>
    <recommendedName>
        <fullName evidence="6">tRNA (cytidine(34)-2'-O)-methyltransferase</fullName>
        <ecNumber evidence="6">2.1.1.207</ecNumber>
    </recommendedName>
    <alternativeName>
        <fullName evidence="6">tRNA (cytidine/uridine-2'-O-)-methyltransferase TrmL</fullName>
    </alternativeName>
</protein>
<dbReference type="SUPFAM" id="SSF75217">
    <property type="entry name" value="alpha/beta knot"/>
    <property type="match status" value="1"/>
</dbReference>
<dbReference type="Proteomes" id="UP000197153">
    <property type="component" value="Chromosome 1"/>
</dbReference>
<dbReference type="InterPro" id="IPR001537">
    <property type="entry name" value="SpoU_MeTrfase"/>
</dbReference>
<dbReference type="HAMAP" id="MF_01885">
    <property type="entry name" value="tRNA_methyltr_TrmL"/>
    <property type="match status" value="1"/>
</dbReference>
<evidence type="ECO:0000256" key="7">
    <source>
        <dbReference type="PIRSR" id="PIRSR029256-1"/>
    </source>
</evidence>
<dbReference type="InterPro" id="IPR029026">
    <property type="entry name" value="tRNA_m1G_MTases_N"/>
</dbReference>
<dbReference type="InterPro" id="IPR029028">
    <property type="entry name" value="Alpha/beta_knot_MTases"/>
</dbReference>
<evidence type="ECO:0000256" key="3">
    <source>
        <dbReference type="ARBA" id="ARBA00022679"/>
    </source>
</evidence>
<dbReference type="GO" id="GO:0002130">
    <property type="term" value="P:wobble position ribose methylation"/>
    <property type="evidence" value="ECO:0007669"/>
    <property type="project" value="TreeGrafter"/>
</dbReference>
<dbReference type="PIRSF" id="PIRSF029256">
    <property type="entry name" value="SpoU_TrmH_prd"/>
    <property type="match status" value="1"/>
</dbReference>
<dbReference type="RefSeq" id="WP_088871901.1">
    <property type="nucleotide sequence ID" value="NZ_CP022110.1"/>
</dbReference>
<evidence type="ECO:0000256" key="8">
    <source>
        <dbReference type="SAM" id="MobiDB-lite"/>
    </source>
</evidence>
<dbReference type="GO" id="GO:0141102">
    <property type="term" value="F:tRNA (5-carboxymethylaminomethyluridine(34)-2'-O)-methyltransferase activity"/>
    <property type="evidence" value="ECO:0007669"/>
    <property type="project" value="RHEA"/>
</dbReference>
<feature type="region of interest" description="Disordered" evidence="8">
    <location>
        <begin position="68"/>
        <end position="90"/>
    </location>
</feature>
<keyword evidence="1 6" id="KW-0963">Cytoplasm</keyword>
<feature type="domain" description="tRNA/rRNA methyltransferase SpoU type" evidence="9">
    <location>
        <begin position="97"/>
        <end position="156"/>
    </location>
</feature>
<evidence type="ECO:0000259" key="9">
    <source>
        <dbReference type="Pfam" id="PF00588"/>
    </source>
</evidence>
<feature type="domain" description="tRNA/rRNA methyltransferase SpoU type" evidence="9">
    <location>
        <begin position="2"/>
        <end position="70"/>
    </location>
</feature>
<dbReference type="PANTHER" id="PTHR42971:SF1">
    <property type="entry name" value="TRNA (CYTIDINE(34)-2'-O)-METHYLTRANSFERASE"/>
    <property type="match status" value="1"/>
</dbReference>
<dbReference type="AlphaFoldDB" id="A0A248JQY5"/>
<dbReference type="InterPro" id="IPR016914">
    <property type="entry name" value="TrmL"/>
</dbReference>
<comment type="catalytic activity">
    <reaction evidence="6">
        <text>cytidine(34) in tRNA + S-adenosyl-L-methionine = 2'-O-methylcytidine(34) in tRNA + S-adenosyl-L-homocysteine + H(+)</text>
        <dbReference type="Rhea" id="RHEA:43084"/>
        <dbReference type="Rhea" id="RHEA-COMP:10331"/>
        <dbReference type="Rhea" id="RHEA-COMP:10332"/>
        <dbReference type="ChEBI" id="CHEBI:15378"/>
        <dbReference type="ChEBI" id="CHEBI:57856"/>
        <dbReference type="ChEBI" id="CHEBI:59789"/>
        <dbReference type="ChEBI" id="CHEBI:74495"/>
        <dbReference type="ChEBI" id="CHEBI:82748"/>
        <dbReference type="EC" id="2.1.1.207"/>
    </reaction>
</comment>
<gene>
    <name evidence="6" type="primary">trmL</name>
    <name evidence="10" type="ORF">Y958_10245</name>
</gene>
<keyword evidence="4 6" id="KW-0949">S-adenosyl-L-methionine</keyword>
<dbReference type="KEGG" id="nao:Y958_10245"/>
<sequence>MRIALYQPDIPQNAGTLMRLGACLNVGIDIIEPCGFVLDDKRLRRSGMDYLEGVDLVRHTSWTAFETRRRANGQSQGDAGQPSPGRGGPTPRLLLLTTRAALCYTDFVFRPDDILLLGRESAGVPEEVHAAADARLAIPLRPGLRSLNVAMAAAMVVGEAVRQLDAWPR</sequence>
<comment type="subcellular location">
    <subcellularLocation>
        <location evidence="6">Cytoplasm</location>
    </subcellularLocation>
</comment>
<comment type="subunit">
    <text evidence="6">Homodimer.</text>
</comment>
<comment type="catalytic activity">
    <reaction evidence="6">
        <text>5-carboxymethylaminomethyluridine(34) in tRNA(Leu) + S-adenosyl-L-methionine = 5-carboxymethylaminomethyl-2'-O-methyluridine(34) in tRNA(Leu) + S-adenosyl-L-homocysteine + H(+)</text>
        <dbReference type="Rhea" id="RHEA:43088"/>
        <dbReference type="Rhea" id="RHEA-COMP:10333"/>
        <dbReference type="Rhea" id="RHEA-COMP:10334"/>
        <dbReference type="ChEBI" id="CHEBI:15378"/>
        <dbReference type="ChEBI" id="CHEBI:57856"/>
        <dbReference type="ChEBI" id="CHEBI:59789"/>
        <dbReference type="ChEBI" id="CHEBI:74508"/>
        <dbReference type="ChEBI" id="CHEBI:74511"/>
        <dbReference type="EC" id="2.1.1.207"/>
    </reaction>
</comment>
<dbReference type="EMBL" id="CP022110">
    <property type="protein sequence ID" value="ASG21163.1"/>
    <property type="molecule type" value="Genomic_DNA"/>
</dbReference>
<dbReference type="GO" id="GO:0141098">
    <property type="term" value="F:tRNA (cytidine(34)-2'-O)-methyltransferase activity"/>
    <property type="evidence" value="ECO:0007669"/>
    <property type="project" value="RHEA"/>
</dbReference>
<organism evidence="10 11">
    <name type="scientific">Nitrospirillum viridazoti CBAmc</name>
    <dbReference type="NCBI Taxonomy" id="1441467"/>
    <lineage>
        <taxon>Bacteria</taxon>
        <taxon>Pseudomonadati</taxon>
        <taxon>Pseudomonadota</taxon>
        <taxon>Alphaproteobacteria</taxon>
        <taxon>Rhodospirillales</taxon>
        <taxon>Azospirillaceae</taxon>
        <taxon>Nitrospirillum</taxon>
        <taxon>Nitrospirillum viridazoti</taxon>
    </lineage>
</organism>
<feature type="binding site" evidence="6 7">
    <location>
        <position position="146"/>
    </location>
    <ligand>
        <name>S-adenosyl-L-methionine</name>
        <dbReference type="ChEBI" id="CHEBI:59789"/>
    </ligand>
</feature>